<protein>
    <submittedName>
        <fullName evidence="1">Uncharacterized protein</fullName>
    </submittedName>
</protein>
<dbReference type="STRING" id="525373.HMPREF0766_13133"/>
<evidence type="ECO:0000313" key="1">
    <source>
        <dbReference type="EMBL" id="EFK55930.1"/>
    </source>
</evidence>
<sequence>MVKRFLILNGMSTPIQLYQDFLEIFQKYSVQELIEVNNQDLQEHGRPGSRGAFRTALLHAFSLRGLDLSRIVSKEDGFTSITISALRLENNVLIPINK</sequence>
<gene>
    <name evidence="1" type="ORF">HMPREF0766_13133</name>
</gene>
<accession>D7VQ79</accession>
<reference evidence="1" key="1">
    <citation type="submission" date="2010-07" db="EMBL/GenBank/DDBJ databases">
        <authorList>
            <person name="Muzny D."/>
            <person name="Qin X."/>
            <person name="Buhay C."/>
            <person name="Dugan-Rocha S."/>
            <person name="Ding Y."/>
            <person name="Chen G."/>
            <person name="Hawes A."/>
            <person name="Holder M."/>
            <person name="Jhangiani S."/>
            <person name="Johnson A."/>
            <person name="Khan Z."/>
            <person name="Li Z."/>
            <person name="Liu W."/>
            <person name="Liu X."/>
            <person name="Perez L."/>
            <person name="Shen H."/>
            <person name="Wang Q."/>
            <person name="Watt J."/>
            <person name="Xi L."/>
            <person name="Xin Y."/>
            <person name="Zhou J."/>
            <person name="Deng J."/>
            <person name="Jiang H."/>
            <person name="Liu Y."/>
            <person name="Qu J."/>
            <person name="Song X.-Z."/>
            <person name="Zhang L."/>
            <person name="Villasana D."/>
            <person name="Johnson A."/>
            <person name="Liu J."/>
            <person name="Liyanage D."/>
            <person name="Lorensuhewa L."/>
            <person name="Robinson T."/>
            <person name="Song A."/>
            <person name="Song B.-B."/>
            <person name="Dinh H."/>
            <person name="Thornton R."/>
            <person name="Coyle M."/>
            <person name="Francisco L."/>
            <person name="Jackson L."/>
            <person name="Javaid M."/>
            <person name="Korchina V."/>
            <person name="Kovar C."/>
            <person name="Mata R."/>
            <person name="Mathew T."/>
            <person name="Ngo R."/>
            <person name="Nguyen L."/>
            <person name="Nguyen N."/>
            <person name="Okwuonu G."/>
            <person name="Ongeri F."/>
            <person name="Pham C."/>
            <person name="Simmons D."/>
            <person name="Wilczek-Boney K."/>
            <person name="Hale W."/>
            <person name="Jakkamsetti A."/>
            <person name="Pham P."/>
            <person name="Ruth R."/>
            <person name="San Lucas F."/>
            <person name="Warren J."/>
            <person name="Zhang J."/>
            <person name="Zhao Z."/>
            <person name="Zhou C."/>
            <person name="Zhu D."/>
            <person name="Lee S."/>
            <person name="Bess C."/>
            <person name="Blankenburg K."/>
            <person name="Forbes L."/>
            <person name="Fu Q."/>
            <person name="Gubbala S."/>
            <person name="Hirani K."/>
            <person name="Jayaseelan J.C."/>
            <person name="Lara F."/>
            <person name="Munidasa M."/>
            <person name="Palculict T."/>
            <person name="Patil S."/>
            <person name="Pu L.-L."/>
            <person name="Saada N."/>
            <person name="Tang L."/>
            <person name="Weissenberger G."/>
            <person name="Zhu Y."/>
            <person name="Hemphill L."/>
            <person name="Shang Y."/>
            <person name="Youmans B."/>
            <person name="Ayvaz T."/>
            <person name="Ross M."/>
            <person name="Santibanez J."/>
            <person name="Aqrawi P."/>
            <person name="Gross S."/>
            <person name="Joshi V."/>
            <person name="Fowler G."/>
            <person name="Nazareth L."/>
            <person name="Reid J."/>
            <person name="Worley K."/>
            <person name="Petrosino J."/>
            <person name="Highlander S."/>
            <person name="Gibbs R."/>
        </authorList>
    </citation>
    <scope>NUCLEOTIDE SEQUENCE [LARGE SCALE GENOMIC DNA]</scope>
    <source>
        <strain evidence="1">ATCC 33861</strain>
    </source>
</reference>
<proteinExistence type="predicted"/>
<comment type="caution">
    <text evidence="1">The sequence shown here is derived from an EMBL/GenBank/DDBJ whole genome shotgun (WGS) entry which is preliminary data.</text>
</comment>
<dbReference type="Proteomes" id="UP000006258">
    <property type="component" value="Unassembled WGS sequence"/>
</dbReference>
<dbReference type="AlphaFoldDB" id="D7VQ79"/>
<organism evidence="1 2">
    <name type="scientific">Sphingobacterium spiritivorum ATCC 33861</name>
    <dbReference type="NCBI Taxonomy" id="525373"/>
    <lineage>
        <taxon>Bacteria</taxon>
        <taxon>Pseudomonadati</taxon>
        <taxon>Bacteroidota</taxon>
        <taxon>Sphingobacteriia</taxon>
        <taxon>Sphingobacteriales</taxon>
        <taxon>Sphingobacteriaceae</taxon>
        <taxon>Sphingobacterium</taxon>
    </lineage>
</organism>
<keyword evidence="2" id="KW-1185">Reference proteome</keyword>
<dbReference type="HOGENOM" id="CLU_2481707_0_0_10"/>
<evidence type="ECO:0000313" key="2">
    <source>
        <dbReference type="Proteomes" id="UP000006258"/>
    </source>
</evidence>
<dbReference type="eggNOG" id="ENOG50349K2">
    <property type="taxonomic scope" value="Bacteria"/>
</dbReference>
<name>D7VQ79_SPHSI</name>
<dbReference type="EMBL" id="ACHA02000012">
    <property type="protein sequence ID" value="EFK55930.1"/>
    <property type="molecule type" value="Genomic_DNA"/>
</dbReference>